<dbReference type="Pfam" id="PF07738">
    <property type="entry name" value="Sad1_UNC"/>
    <property type="match status" value="1"/>
</dbReference>
<dbReference type="PANTHER" id="PTHR12911">
    <property type="entry name" value="SAD1/UNC-84-LIKE PROTEIN-RELATED"/>
    <property type="match status" value="1"/>
</dbReference>
<evidence type="ECO:0000256" key="2">
    <source>
        <dbReference type="ARBA" id="ARBA00022692"/>
    </source>
</evidence>
<evidence type="ECO:0000313" key="6">
    <source>
        <dbReference type="EMBL" id="CAG8435504.1"/>
    </source>
</evidence>
<keyword evidence="2" id="KW-0812">Transmembrane</keyword>
<gene>
    <name evidence="6" type="ORF">DEBURN_LOCUS892</name>
</gene>
<dbReference type="PROSITE" id="PS51469">
    <property type="entry name" value="SUN"/>
    <property type="match status" value="1"/>
</dbReference>
<dbReference type="EMBL" id="CAJVPK010000032">
    <property type="protein sequence ID" value="CAG8435504.1"/>
    <property type="molecule type" value="Genomic_DNA"/>
</dbReference>
<keyword evidence="3" id="KW-1133">Transmembrane helix</keyword>
<evidence type="ECO:0000256" key="4">
    <source>
        <dbReference type="ARBA" id="ARBA00023136"/>
    </source>
</evidence>
<dbReference type="Gene3D" id="2.60.120.260">
    <property type="entry name" value="Galactose-binding domain-like"/>
    <property type="match status" value="1"/>
</dbReference>
<evidence type="ECO:0000313" key="7">
    <source>
        <dbReference type="Proteomes" id="UP000789706"/>
    </source>
</evidence>
<name>A0A9N8UY73_9GLOM</name>
<reference evidence="6" key="1">
    <citation type="submission" date="2021-06" db="EMBL/GenBank/DDBJ databases">
        <authorList>
            <person name="Kallberg Y."/>
            <person name="Tangrot J."/>
            <person name="Rosling A."/>
        </authorList>
    </citation>
    <scope>NUCLEOTIDE SEQUENCE</scope>
    <source>
        <strain evidence="6">AZ414A</strain>
    </source>
</reference>
<sequence>MSPITRSITSLHRICNPNFPTYRDLDDAYNFSVPFIEDDAKKYLQRILDTDEMRELYNPISEEYWIVNNVDALNQVVYYKMKRSLFRKYKQQFINAGIELEFLKCQKSEIGCDIFCSNYISKQNSTVSNLSNLSSFYYDSSDDTNNHNNLNNLYKIKIRVKKDESSQTVLGDYVERPHRRHLQYSQYSQYPNYSNHLNHGAVKSQVKEFIESEMSRIAAGDISSNQNYLSNSIDEKNGLAGLVRKQLNEVLHDQLSKMMDGISTDYALYSGGARIIPHITSRGYEEWPSKGYQKLWGMLTHRNVIKSNNAEVVISPNVNVGECWCFNATRGQIAIRLSRSIVITHITYTHIGKEVAIDPINFNLFLGKYEYDLEKRPTQSFQIPENHRIRAILMKILNNHENPKFTCLYRLQVHGDLPL</sequence>
<dbReference type="InterPro" id="IPR045119">
    <property type="entry name" value="SUN1-5"/>
</dbReference>
<dbReference type="InterPro" id="IPR012919">
    <property type="entry name" value="SUN_dom"/>
</dbReference>
<evidence type="ECO:0000256" key="1">
    <source>
        <dbReference type="ARBA" id="ARBA00004370"/>
    </source>
</evidence>
<dbReference type="GO" id="GO:0005635">
    <property type="term" value="C:nuclear envelope"/>
    <property type="evidence" value="ECO:0007669"/>
    <property type="project" value="TreeGrafter"/>
</dbReference>
<protein>
    <submittedName>
        <fullName evidence="6">5752_t:CDS:1</fullName>
    </submittedName>
</protein>
<comment type="caution">
    <text evidence="6">The sequence shown here is derived from an EMBL/GenBank/DDBJ whole genome shotgun (WGS) entry which is preliminary data.</text>
</comment>
<dbReference type="GO" id="GO:0043495">
    <property type="term" value="F:protein-membrane adaptor activity"/>
    <property type="evidence" value="ECO:0007669"/>
    <property type="project" value="TreeGrafter"/>
</dbReference>
<evidence type="ECO:0000259" key="5">
    <source>
        <dbReference type="PROSITE" id="PS51469"/>
    </source>
</evidence>
<proteinExistence type="predicted"/>
<keyword evidence="4" id="KW-0472">Membrane</keyword>
<feature type="domain" description="SUN" evidence="5">
    <location>
        <begin position="272"/>
        <end position="418"/>
    </location>
</feature>
<accession>A0A9N8UY73</accession>
<comment type="subcellular location">
    <subcellularLocation>
        <location evidence="1">Membrane</location>
    </subcellularLocation>
</comment>
<dbReference type="AlphaFoldDB" id="A0A9N8UY73"/>
<dbReference type="Proteomes" id="UP000789706">
    <property type="component" value="Unassembled WGS sequence"/>
</dbReference>
<evidence type="ECO:0000256" key="3">
    <source>
        <dbReference type="ARBA" id="ARBA00022989"/>
    </source>
</evidence>
<dbReference type="GO" id="GO:0016020">
    <property type="term" value="C:membrane"/>
    <property type="evidence" value="ECO:0007669"/>
    <property type="project" value="UniProtKB-SubCell"/>
</dbReference>
<keyword evidence="7" id="KW-1185">Reference proteome</keyword>
<organism evidence="6 7">
    <name type="scientific">Diversispora eburnea</name>
    <dbReference type="NCBI Taxonomy" id="1213867"/>
    <lineage>
        <taxon>Eukaryota</taxon>
        <taxon>Fungi</taxon>
        <taxon>Fungi incertae sedis</taxon>
        <taxon>Mucoromycota</taxon>
        <taxon>Glomeromycotina</taxon>
        <taxon>Glomeromycetes</taxon>
        <taxon>Diversisporales</taxon>
        <taxon>Diversisporaceae</taxon>
        <taxon>Diversispora</taxon>
    </lineage>
</organism>
<dbReference type="OrthoDB" id="342281at2759"/>
<dbReference type="PANTHER" id="PTHR12911:SF8">
    <property type="entry name" value="KLAROID PROTEIN-RELATED"/>
    <property type="match status" value="1"/>
</dbReference>